<evidence type="ECO:0000313" key="1">
    <source>
        <dbReference type="EMBL" id="QNN55710.1"/>
    </source>
</evidence>
<dbReference type="RefSeq" id="WP_187595983.1">
    <property type="nucleotide sequence ID" value="NZ_CP060714.1"/>
</dbReference>
<sequence length="491" mass="56642">MQTQQSTSNPDNFPLDKLPDLLKNTILEVARISQSPIGLIASSMLSTMSIACQGAFNVRTPIGHLLPTSLYILTIADSGERKSSTDNIFTDIIRELEQEHAKSVKEEMFQYLSKKFIWELEEKDLAKSIKLANKNKEDKSAYYAEMHNHFKNEPRAPKQMRILYSDVTSEALLEGLEEDWPSAALHSSEGITVISSRSLSKPGHWNELWDGDPVSVKRKENKFLLTNARLSISLMIQPGVIIDYFNRKNNQSFNSGFMARFLITMPTTTQGYRAIERIPRDLRSAGTLKHFFDKLQHWLAFSENRILADALHKELSFTEEAEKQYLSLLQNIEDHIRPSGLLHEHSAMASKLGNNLARISALIHSFSPEENSDEIGIASVRSAWHITEWYSHQYIKFIRHMKKEITEDEMGNLLLTHLNSRHNLRDIDIEVRDLYQFGPYSIRSKDKMMTAIKNLERRKEILFLPHTKPMTVRLITQRFTDHDDLLRKYSV</sequence>
<accession>A0A7G9RJD5</accession>
<reference evidence="1 2" key="1">
    <citation type="submission" date="2020-08" db="EMBL/GenBank/DDBJ databases">
        <title>Genome sequence of Diaphorobacter ruginosibacter DSM 27467T.</title>
        <authorList>
            <person name="Hyun D.-W."/>
            <person name="Bae J.-W."/>
        </authorList>
    </citation>
    <scope>NUCLEOTIDE SEQUENCE [LARGE SCALE GENOMIC DNA]</scope>
    <source>
        <strain evidence="1 2">DSM 27467</strain>
    </source>
</reference>
<dbReference type="Proteomes" id="UP000515811">
    <property type="component" value="Chromosome"/>
</dbReference>
<proteinExistence type="predicted"/>
<evidence type="ECO:0000313" key="2">
    <source>
        <dbReference type="Proteomes" id="UP000515811"/>
    </source>
</evidence>
<dbReference type="KEGG" id="drg:H9K76_13835"/>
<dbReference type="EMBL" id="CP060714">
    <property type="protein sequence ID" value="QNN55710.1"/>
    <property type="molecule type" value="Genomic_DNA"/>
</dbReference>
<keyword evidence="2" id="KW-1185">Reference proteome</keyword>
<gene>
    <name evidence="1" type="ORF">H9K76_13835</name>
</gene>
<organism evidence="1 2">
    <name type="scientific">Diaphorobacter ruginosibacter</name>
    <dbReference type="NCBI Taxonomy" id="1715720"/>
    <lineage>
        <taxon>Bacteria</taxon>
        <taxon>Pseudomonadati</taxon>
        <taxon>Pseudomonadota</taxon>
        <taxon>Betaproteobacteria</taxon>
        <taxon>Burkholderiales</taxon>
        <taxon>Comamonadaceae</taxon>
        <taxon>Diaphorobacter</taxon>
    </lineage>
</organism>
<dbReference type="Pfam" id="PF13148">
    <property type="entry name" value="DUF3987"/>
    <property type="match status" value="1"/>
</dbReference>
<dbReference type="InterPro" id="IPR025048">
    <property type="entry name" value="DUF3987"/>
</dbReference>
<dbReference type="AlphaFoldDB" id="A0A7G9RJD5"/>
<protein>
    <submittedName>
        <fullName evidence="1">DUF3987 domain-containing protein</fullName>
    </submittedName>
</protein>
<name>A0A7G9RJD5_9BURK</name>